<dbReference type="RefSeq" id="WP_055527414.1">
    <property type="nucleotide sequence ID" value="NZ_CP023695.1"/>
</dbReference>
<evidence type="ECO:0000256" key="1">
    <source>
        <dbReference type="SAM" id="Phobius"/>
    </source>
</evidence>
<reference evidence="2 3" key="1">
    <citation type="submission" date="2017-09" db="EMBL/GenBank/DDBJ databases">
        <authorList>
            <person name="Lee N."/>
            <person name="Cho B.-K."/>
        </authorList>
    </citation>
    <scope>NUCLEOTIDE SEQUENCE [LARGE SCALE GENOMIC DNA]</scope>
    <source>
        <strain evidence="2 3">ATCC 12461</strain>
    </source>
</reference>
<feature type="transmembrane region" description="Helical" evidence="1">
    <location>
        <begin position="12"/>
        <end position="39"/>
    </location>
</feature>
<sequence length="73" mass="8024">MSLALDLDTVMTILLIRFALIVGAVAVLVIIAFTILIVLKRSGRLGVLRRRVEHTVRGRLRALDRDTKGGGRS</sequence>
<dbReference type="Proteomes" id="UP000326553">
    <property type="component" value="Chromosome"/>
</dbReference>
<evidence type="ECO:0000313" key="2">
    <source>
        <dbReference type="EMBL" id="QEV20755.1"/>
    </source>
</evidence>
<proteinExistence type="predicted"/>
<accession>A0A5J6HVN0</accession>
<organism evidence="2 3">
    <name type="scientific">Streptomyces alboniger</name>
    <dbReference type="NCBI Taxonomy" id="132473"/>
    <lineage>
        <taxon>Bacteria</taxon>
        <taxon>Bacillati</taxon>
        <taxon>Actinomycetota</taxon>
        <taxon>Actinomycetes</taxon>
        <taxon>Kitasatosporales</taxon>
        <taxon>Streptomycetaceae</taxon>
        <taxon>Streptomyces</taxon>
        <taxon>Streptomyces aurantiacus group</taxon>
    </lineage>
</organism>
<dbReference type="AlphaFoldDB" id="A0A5J6HVN0"/>
<keyword evidence="1" id="KW-1133">Transmembrane helix</keyword>
<keyword evidence="1" id="KW-0472">Membrane</keyword>
<protein>
    <submittedName>
        <fullName evidence="2">Uncharacterized protein</fullName>
    </submittedName>
</protein>
<evidence type="ECO:0000313" key="3">
    <source>
        <dbReference type="Proteomes" id="UP000326553"/>
    </source>
</evidence>
<gene>
    <name evidence="2" type="ORF">CP975_27285</name>
</gene>
<name>A0A5J6HVN0_STRAD</name>
<dbReference type="EMBL" id="CP023695">
    <property type="protein sequence ID" value="QEV20755.1"/>
    <property type="molecule type" value="Genomic_DNA"/>
</dbReference>
<keyword evidence="1" id="KW-0812">Transmembrane</keyword>
<keyword evidence="3" id="KW-1185">Reference proteome</keyword>
<dbReference type="KEGG" id="salw:CP975_27285"/>